<evidence type="ECO:0000313" key="4">
    <source>
        <dbReference type="Proteomes" id="UP001442364"/>
    </source>
</evidence>
<reference evidence="3 4" key="1">
    <citation type="submission" date="2024-03" db="EMBL/GenBank/DDBJ databases">
        <title>Human intestinal bacterial collection.</title>
        <authorList>
            <person name="Pauvert C."/>
            <person name="Hitch T.C.A."/>
            <person name="Clavel T."/>
        </authorList>
    </citation>
    <scope>NUCLEOTIDE SEQUENCE [LARGE SCALE GENOMIC DNA]</scope>
    <source>
        <strain evidence="3 4">CLA-AA-H255</strain>
    </source>
</reference>
<accession>A0ABV1BWZ7</accession>
<feature type="transmembrane region" description="Helical" evidence="2">
    <location>
        <begin position="166"/>
        <end position="188"/>
    </location>
</feature>
<evidence type="ECO:0000256" key="1">
    <source>
        <dbReference type="SAM" id="MobiDB-lite"/>
    </source>
</evidence>
<dbReference type="SUPFAM" id="SSF82171">
    <property type="entry name" value="DPP6 N-terminal domain-like"/>
    <property type="match status" value="1"/>
</dbReference>
<sequence>MKCVKCGTEYEGNECPRCNGPVIKINSSDYMARRKAYEESLARKEIQKVLDSAEEACNVLSGESEQSDKDGKTIQQGKRAKKRSNKVKNYDEGVFDITKVDFNDVADKLKAGSEKLASKAKGKAQQEKAKTRKNNNAKTDNNVKADNNIKMDSRIRPQTKHSYKKAGVAVAIVIVAIAAISLIMAVLLRKNSYIYMSDGSRIYDVSSLESQYICDVKDALFGLDEVTFYTPEWPENISKDSVVSSAASPDGKYYAADVYNDEDELYSLYVWSQDESVEVVNNIYAHEIYYISDKGTIIYKETETINDTGKTGGLKLSMAEITNDKSSGSLIGKTDTIEASLTQAYVYSDSDTIIILDSDNRLYQYNYSNKKQTYVADNVDNIYPLSDTDGVYTKGAGHLNTSDKADEYIYNSQDNNYIVSVKNGLAQQLDGIDGANMTYIIDSKNDYIYWVGNKKVSYAKYKDGMVSDKKELGSIGNMQNIVFLKASGELVYINSEAKLINALKGDKTVIAENVKDGSLSLINNTKESITYIDNDGQYYLKTPSAKKVLMGNVTDTVNTSDTSLYRKRLYYYGSDKTLYSCDLKGGSKSQIGTVDRLWIGTH</sequence>
<evidence type="ECO:0008006" key="5">
    <source>
        <dbReference type="Google" id="ProtNLM"/>
    </source>
</evidence>
<protein>
    <recommendedName>
        <fullName evidence="5">DUF5050 domain-containing protein</fullName>
    </recommendedName>
</protein>
<feature type="region of interest" description="Disordered" evidence="1">
    <location>
        <begin position="116"/>
        <end position="144"/>
    </location>
</feature>
<keyword evidence="2" id="KW-1133">Transmembrane helix</keyword>
<dbReference type="EMBL" id="JBBMER010000002">
    <property type="protein sequence ID" value="MEQ2378951.1"/>
    <property type="molecule type" value="Genomic_DNA"/>
</dbReference>
<comment type="caution">
    <text evidence="3">The sequence shown here is derived from an EMBL/GenBank/DDBJ whole genome shotgun (WGS) entry which is preliminary data.</text>
</comment>
<keyword evidence="2" id="KW-0812">Transmembrane</keyword>
<dbReference type="Proteomes" id="UP001442364">
    <property type="component" value="Unassembled WGS sequence"/>
</dbReference>
<evidence type="ECO:0000256" key="2">
    <source>
        <dbReference type="SAM" id="Phobius"/>
    </source>
</evidence>
<dbReference type="RefSeq" id="WP_349153288.1">
    <property type="nucleotide sequence ID" value="NZ_JBBMER010000002.1"/>
</dbReference>
<keyword evidence="4" id="KW-1185">Reference proteome</keyword>
<keyword evidence="2" id="KW-0472">Membrane</keyword>
<proteinExistence type="predicted"/>
<name>A0ABV1BWZ7_9FIRM</name>
<organism evidence="3 4">
    <name type="scientific">[Lactobacillus] rogosae</name>
    <dbReference type="NCBI Taxonomy" id="706562"/>
    <lineage>
        <taxon>Bacteria</taxon>
        <taxon>Bacillati</taxon>
        <taxon>Bacillota</taxon>
        <taxon>Clostridia</taxon>
        <taxon>Lachnospirales</taxon>
        <taxon>Lachnospiraceae</taxon>
        <taxon>Lachnospira</taxon>
    </lineage>
</organism>
<feature type="region of interest" description="Disordered" evidence="1">
    <location>
        <begin position="59"/>
        <end position="85"/>
    </location>
</feature>
<evidence type="ECO:0000313" key="3">
    <source>
        <dbReference type="EMBL" id="MEQ2378951.1"/>
    </source>
</evidence>
<gene>
    <name evidence="3" type="ORF">WMO14_03500</name>
</gene>